<name>A0A564IBX4_9ENTR</name>
<dbReference type="EMBL" id="CABGGW010000008">
    <property type="protein sequence ID" value="VUS41817.1"/>
    <property type="molecule type" value="Genomic_DNA"/>
</dbReference>
<evidence type="ECO:0000313" key="1">
    <source>
        <dbReference type="EMBL" id="VUS41817.1"/>
    </source>
</evidence>
<reference evidence="1 2" key="1">
    <citation type="submission" date="2019-07" db="EMBL/GenBank/DDBJ databases">
        <authorList>
            <person name="Brisse S."/>
            <person name="Rodrigues C."/>
            <person name="Thorpe H."/>
        </authorList>
    </citation>
    <scope>NUCLEOTIDE SEQUENCE [LARGE SCALE GENOMIC DNA]</scope>
    <source>
        <strain evidence="1">SB6422</strain>
    </source>
</reference>
<dbReference type="Proteomes" id="UP000317374">
    <property type="component" value="Unassembled WGS sequence"/>
</dbReference>
<dbReference type="OrthoDB" id="735874at2"/>
<gene>
    <name evidence="1" type="ORF">SB6422_05061</name>
</gene>
<proteinExistence type="predicted"/>
<organism evidence="1 2">
    <name type="scientific">Klebsiella huaxiensis</name>
    <dbReference type="NCBI Taxonomy" id="2153354"/>
    <lineage>
        <taxon>Bacteria</taxon>
        <taxon>Pseudomonadati</taxon>
        <taxon>Pseudomonadota</taxon>
        <taxon>Gammaproteobacteria</taxon>
        <taxon>Enterobacterales</taxon>
        <taxon>Enterobacteriaceae</taxon>
        <taxon>Klebsiella/Raoultella group</taxon>
        <taxon>Klebsiella</taxon>
    </lineage>
</organism>
<dbReference type="RefSeq" id="WP_142512727.1">
    <property type="nucleotide sequence ID" value="NZ_CABGGW010000008.1"/>
</dbReference>
<sequence>MTQLISSLLEKTGPCLSSVLVDEMVKKSAINSVTARKQVSRAVTTGQLHCVDRLFPKRERFIYLAKQYGSGRYWRNLTTALLESGSAYGLALSCLRARGGILKLEHFAAACGSPVAMKKRLSWTTVLEGLVQHKMVRIVNLVSVGDCVALTEKNDEAYHRAIPYLKARLTTESVLMKAVGQWVKNTGIISYDTLRTRETVTVDQMPCVSSFCFDISAASYLNPLLQFTKTGETRPGFFVSDLLLGFTLSLQHVQPFITKCRSISSLNNSPRCLFMFIANEYSAEAFQALKQAGIIPATPESLFGKDLAEALIQLQELISHMSLSLGKNITAIDEIMSKLSRIEGATTQLQGDLFEYIVAEAVRLDHPIVDVGSLCKSGDGKEADCDVFARQGNSRVTFIECKGYKPYSTVRDEDVKHWIGHQIKVFRMHALREYSGADITVELWTTGKFSDDTRARLSRFKEQNAINQRYSVNILEPHDVRNRINATRNASLIRVFEKHFIDNVFKITSRNTREPFRFAGHDVADEYDF</sequence>
<accession>A0A564IBX4</accession>
<protein>
    <submittedName>
        <fullName evidence="1">Uncharacterized protein</fullName>
    </submittedName>
</protein>
<dbReference type="AlphaFoldDB" id="A0A564IBX4"/>
<evidence type="ECO:0000313" key="2">
    <source>
        <dbReference type="Proteomes" id="UP000317374"/>
    </source>
</evidence>